<gene>
    <name evidence="1" type="ORF">ACETRX_35675</name>
</gene>
<organism evidence="1 2">
    <name type="scientific">Labrys neptuniae</name>
    <dbReference type="NCBI Taxonomy" id="376174"/>
    <lineage>
        <taxon>Bacteria</taxon>
        <taxon>Pseudomonadati</taxon>
        <taxon>Pseudomonadota</taxon>
        <taxon>Alphaproteobacteria</taxon>
        <taxon>Hyphomicrobiales</taxon>
        <taxon>Xanthobacteraceae</taxon>
        <taxon>Labrys</taxon>
    </lineage>
</organism>
<dbReference type="RefSeq" id="WP_394315546.1">
    <property type="nucleotide sequence ID" value="NZ_JBHGPK010000056.1"/>
</dbReference>
<evidence type="ECO:0008006" key="3">
    <source>
        <dbReference type="Google" id="ProtNLM"/>
    </source>
</evidence>
<protein>
    <recommendedName>
        <fullName evidence="3">Tetratricopeptide repeat protein</fullName>
    </recommendedName>
</protein>
<evidence type="ECO:0000313" key="2">
    <source>
        <dbReference type="Proteomes" id="UP001595190"/>
    </source>
</evidence>
<dbReference type="EMBL" id="JBHGPK010000056">
    <property type="protein sequence ID" value="MFC2254958.1"/>
    <property type="molecule type" value="Genomic_DNA"/>
</dbReference>
<name>A0ABV6ZRZ3_9HYPH</name>
<sequence>MIREGFERLAPISFVHAFDPVYFADANPAQAGKTSAELYQYWLFTGLKAKVPGNAAEHLKLHGLALLEYPAGFDWRAYGSRPGVTPKHRWDLLYHLTVNDAIPPHEIPLGPSGGRDFLLALAGALKVRNPDRAASLYAFLDRKSPLGPVERERWADCLAAREKWEEALPLYRQAIDAGSIQVQTAVKAIEAALKLR</sequence>
<evidence type="ECO:0000313" key="1">
    <source>
        <dbReference type="EMBL" id="MFC2254958.1"/>
    </source>
</evidence>
<reference evidence="1 2" key="1">
    <citation type="submission" date="2024-09" db="EMBL/GenBank/DDBJ databases">
        <title>Description of Labrys sedimenti sp. nov., isolated from a diclofenac-degrading enrichment culture, and genome-based reclassification of Labrys portucalensis as a later heterotypic synonym of Labrys neptuniae.</title>
        <authorList>
            <person name="Tancsics A."/>
            <person name="Csepanyi A."/>
        </authorList>
    </citation>
    <scope>NUCLEOTIDE SEQUENCE [LARGE SCALE GENOMIC DNA]</scope>
    <source>
        <strain evidence="1 2">LMG 23412</strain>
    </source>
</reference>
<comment type="caution">
    <text evidence="1">The sequence shown here is derived from an EMBL/GenBank/DDBJ whole genome shotgun (WGS) entry which is preliminary data.</text>
</comment>
<proteinExistence type="predicted"/>
<dbReference type="Proteomes" id="UP001595190">
    <property type="component" value="Unassembled WGS sequence"/>
</dbReference>
<accession>A0ABV6ZRZ3</accession>
<feature type="non-terminal residue" evidence="1">
    <location>
        <position position="196"/>
    </location>
</feature>